<proteinExistence type="inferred from homology"/>
<dbReference type="Gramene" id="AUR62035050-RA">
    <property type="protein sequence ID" value="AUR62035050-RA:cds"/>
    <property type="gene ID" value="AUR62035050"/>
</dbReference>
<dbReference type="Gene3D" id="1.20.58.1520">
    <property type="match status" value="1"/>
</dbReference>
<feature type="compositionally biased region" description="Basic and acidic residues" evidence="10">
    <location>
        <begin position="361"/>
        <end position="372"/>
    </location>
</feature>
<evidence type="ECO:0000256" key="8">
    <source>
        <dbReference type="ARBA" id="ARBA00023242"/>
    </source>
</evidence>
<feature type="region of interest" description="Disordered" evidence="10">
    <location>
        <begin position="361"/>
        <end position="447"/>
    </location>
</feature>
<evidence type="ECO:0000256" key="6">
    <source>
        <dbReference type="ARBA" id="ARBA00022701"/>
    </source>
</evidence>
<feature type="compositionally biased region" description="Polar residues" evidence="10">
    <location>
        <begin position="418"/>
        <end position="431"/>
    </location>
</feature>
<dbReference type="PANTHER" id="PTHR19321">
    <property type="entry name" value="PROTEIN REGULATOR OF CYTOKINESIS 1 PRC1-RELATED"/>
    <property type="match status" value="1"/>
</dbReference>
<dbReference type="OMA" id="RTRMKHI"/>
<dbReference type="GO" id="GO:0000226">
    <property type="term" value="P:microtubule cytoskeleton organization"/>
    <property type="evidence" value="ECO:0007669"/>
    <property type="project" value="InterPro"/>
</dbReference>
<evidence type="ECO:0000256" key="5">
    <source>
        <dbReference type="ARBA" id="ARBA00022553"/>
    </source>
</evidence>
<dbReference type="Pfam" id="PF03999">
    <property type="entry name" value="MAP65_ASE1"/>
    <property type="match status" value="1"/>
</dbReference>
<dbReference type="FunFam" id="1.20.58.1520:FF:000002">
    <property type="entry name" value="65-kDa microtubule-associated protein 6"/>
    <property type="match status" value="1"/>
</dbReference>
<evidence type="ECO:0000256" key="4">
    <source>
        <dbReference type="ARBA" id="ARBA00022490"/>
    </source>
</evidence>
<dbReference type="InterPro" id="IPR007145">
    <property type="entry name" value="MAP65_Ase1_PRC1"/>
</dbReference>
<feature type="compositionally biased region" description="Low complexity" evidence="10">
    <location>
        <begin position="575"/>
        <end position="586"/>
    </location>
</feature>
<dbReference type="Proteomes" id="UP000596660">
    <property type="component" value="Unplaced"/>
</dbReference>
<evidence type="ECO:0000256" key="10">
    <source>
        <dbReference type="SAM" id="MobiDB-lite"/>
    </source>
</evidence>
<accession>A0A803MTQ9</accession>
<sequence>MRKRKADRKNQFLELIEQIQNVSIAIHGSAGYDSSTESVDDNDLTLRRLEELQKQLQSLQMEKSDRLKQVLENLSALSLLCSVLGLDYKETVKELHPSLVESEGNYSISSHTLQQLESSVKSLRELKLQRRQRLQDLATMLLELWNLMDTPVEEQQPFQHVTCNIAASEDEITGPNMLSADFIQYVGAEVSRLEELKSSKMKELVLKKRAELDEICRKTHMIPALDDETEHLIEAIESGALDPASVLEQMELEVSKVKEEAFSRKDILEKVEKWLSACEEEEWLEQYNMDENRYNAGRGSHLILKRAEKARTIVNKLPGMVEALAAKTQHWEEERGLEFLYDGVHLLSMLEEYITLRQDKEQEKKRQREQKKLQGQLMAEQEVLFGSKPSPMKSAKKSSRVSAGGGNGRRVSVGGNAIQTPRPDSSHSARGTPNLRPSKRDDNMGSQTGKFFGHCHISEAESLALASDGVPFQFLWYALVYYGSSCVQRVLDKNFTFNGRETEPAVVRRPFSPISSTASTRAHEDFYDDDNNAMQQQTAFQKETSQQIFTTPSKNIPAEDEENWTPKMHIPEPATPSTASAPMHTSMTPAPLHQPDFHDGDKLVEETDEEVEYSFEERRAGFVLPNTHLKRVIQV</sequence>
<name>A0A803MTQ9_CHEQI</name>
<reference evidence="11" key="1">
    <citation type="journal article" date="2017" name="Nature">
        <title>The genome of Chenopodium quinoa.</title>
        <authorList>
            <person name="Jarvis D.E."/>
            <person name="Ho Y.S."/>
            <person name="Lightfoot D.J."/>
            <person name="Schmoeckel S.M."/>
            <person name="Li B."/>
            <person name="Borm T.J.A."/>
            <person name="Ohyanagi H."/>
            <person name="Mineta K."/>
            <person name="Michell C.T."/>
            <person name="Saber N."/>
            <person name="Kharbatia N.M."/>
            <person name="Rupper R.R."/>
            <person name="Sharp A.R."/>
            <person name="Dally N."/>
            <person name="Boughton B.A."/>
            <person name="Woo Y.H."/>
            <person name="Gao G."/>
            <person name="Schijlen E.G.W.M."/>
            <person name="Guo X."/>
            <person name="Momin A.A."/>
            <person name="Negrao S."/>
            <person name="Al-Babili S."/>
            <person name="Gehring C."/>
            <person name="Roessner U."/>
            <person name="Jung C."/>
            <person name="Murphy K."/>
            <person name="Arold S.T."/>
            <person name="Gojobori T."/>
            <person name="van der Linden C.G."/>
            <person name="van Loo E.N."/>
            <person name="Jellen E.N."/>
            <person name="Maughan P.J."/>
            <person name="Tester M."/>
        </authorList>
    </citation>
    <scope>NUCLEOTIDE SEQUENCE [LARGE SCALE GENOMIC DNA]</scope>
    <source>
        <strain evidence="11">cv. PI 614886</strain>
    </source>
</reference>
<evidence type="ECO:0000256" key="1">
    <source>
        <dbReference type="ARBA" id="ARBA00004123"/>
    </source>
</evidence>
<evidence type="ECO:0000313" key="11">
    <source>
        <dbReference type="EnsemblPlants" id="AUR62035050-RA:cds"/>
    </source>
</evidence>
<evidence type="ECO:0000313" key="12">
    <source>
        <dbReference type="Proteomes" id="UP000596660"/>
    </source>
</evidence>
<keyword evidence="4" id="KW-0963">Cytoplasm</keyword>
<keyword evidence="6" id="KW-0493">Microtubule</keyword>
<keyword evidence="7" id="KW-0206">Cytoskeleton</keyword>
<protein>
    <submittedName>
        <fullName evidence="11">Uncharacterized protein</fullName>
    </submittedName>
</protein>
<keyword evidence="9" id="KW-0175">Coiled coil</keyword>
<dbReference type="PANTHER" id="PTHR19321:SF7">
    <property type="entry name" value="65-KDA MICROTUBULE-ASSOCIATED PROTEIN 3"/>
    <property type="match status" value="1"/>
</dbReference>
<organism evidence="11 12">
    <name type="scientific">Chenopodium quinoa</name>
    <name type="common">Quinoa</name>
    <dbReference type="NCBI Taxonomy" id="63459"/>
    <lineage>
        <taxon>Eukaryota</taxon>
        <taxon>Viridiplantae</taxon>
        <taxon>Streptophyta</taxon>
        <taxon>Embryophyta</taxon>
        <taxon>Tracheophyta</taxon>
        <taxon>Spermatophyta</taxon>
        <taxon>Magnoliopsida</taxon>
        <taxon>eudicotyledons</taxon>
        <taxon>Gunneridae</taxon>
        <taxon>Pentapetalae</taxon>
        <taxon>Caryophyllales</taxon>
        <taxon>Chenopodiaceae</taxon>
        <taxon>Chenopodioideae</taxon>
        <taxon>Atripliceae</taxon>
        <taxon>Chenopodium</taxon>
    </lineage>
</organism>
<dbReference type="GO" id="GO:0005737">
    <property type="term" value="C:cytoplasm"/>
    <property type="evidence" value="ECO:0007669"/>
    <property type="project" value="TreeGrafter"/>
</dbReference>
<feature type="coiled-coil region" evidence="9">
    <location>
        <begin position="42"/>
        <end position="69"/>
    </location>
</feature>
<evidence type="ECO:0000256" key="9">
    <source>
        <dbReference type="SAM" id="Coils"/>
    </source>
</evidence>
<comment type="subcellular location">
    <subcellularLocation>
        <location evidence="2">Cytoplasm</location>
        <location evidence="2">Cytoskeleton</location>
    </subcellularLocation>
    <subcellularLocation>
        <location evidence="1">Nucleus</location>
    </subcellularLocation>
</comment>
<dbReference type="EnsemblPlants" id="AUR62035050-RA">
    <property type="protein sequence ID" value="AUR62035050-RA:cds"/>
    <property type="gene ID" value="AUR62035050"/>
</dbReference>
<evidence type="ECO:0000256" key="7">
    <source>
        <dbReference type="ARBA" id="ARBA00023212"/>
    </source>
</evidence>
<evidence type="ECO:0000256" key="2">
    <source>
        <dbReference type="ARBA" id="ARBA00004245"/>
    </source>
</evidence>
<dbReference type="GO" id="GO:0008017">
    <property type="term" value="F:microtubule binding"/>
    <property type="evidence" value="ECO:0007669"/>
    <property type="project" value="InterPro"/>
</dbReference>
<dbReference type="GO" id="GO:0005634">
    <property type="term" value="C:nucleus"/>
    <property type="evidence" value="ECO:0007669"/>
    <property type="project" value="UniProtKB-SubCell"/>
</dbReference>
<reference evidence="11" key="2">
    <citation type="submission" date="2021-03" db="UniProtKB">
        <authorList>
            <consortium name="EnsemblPlants"/>
        </authorList>
    </citation>
    <scope>IDENTIFICATION</scope>
</reference>
<keyword evidence="5" id="KW-0597">Phosphoprotein</keyword>
<keyword evidence="8" id="KW-0539">Nucleus</keyword>
<keyword evidence="12" id="KW-1185">Reference proteome</keyword>
<dbReference type="GO" id="GO:0005819">
    <property type="term" value="C:spindle"/>
    <property type="evidence" value="ECO:0007669"/>
    <property type="project" value="TreeGrafter"/>
</dbReference>
<comment type="similarity">
    <text evidence="3">Belongs to the MAP65/ASE1 family.</text>
</comment>
<dbReference type="GO" id="GO:0005874">
    <property type="term" value="C:microtubule"/>
    <property type="evidence" value="ECO:0007669"/>
    <property type="project" value="UniProtKB-KW"/>
</dbReference>
<dbReference type="AlphaFoldDB" id="A0A803MTQ9"/>
<feature type="region of interest" description="Disordered" evidence="10">
    <location>
        <begin position="572"/>
        <end position="600"/>
    </location>
</feature>
<evidence type="ECO:0000256" key="3">
    <source>
        <dbReference type="ARBA" id="ARBA00006187"/>
    </source>
</evidence>